<dbReference type="EMBL" id="DS547125">
    <property type="protein sequence ID" value="EDR03334.1"/>
    <property type="molecule type" value="Genomic_DNA"/>
</dbReference>
<accession>B0DQ72</accession>
<gene>
    <name evidence="1" type="ORF">LACBIDRAFT_307459</name>
</gene>
<proteinExistence type="predicted"/>
<dbReference type="AlphaFoldDB" id="B0DQ72"/>
<evidence type="ECO:0000313" key="2">
    <source>
        <dbReference type="Proteomes" id="UP000001194"/>
    </source>
</evidence>
<sequence length="102" mass="10717">MGVASPSQDPGSTIAVPVPIPPPHAWATTRGNRKCPRVAELPVICSSTLPCAFEVTGLTGRFLEIFPTTLNDGRQRTQAWSEVRSVYEVGGGGSGLVVKGRA</sequence>
<dbReference type="RefSeq" id="XP_001886130.1">
    <property type="nucleotide sequence ID" value="XM_001886095.1"/>
</dbReference>
<dbReference type="GeneID" id="6081672"/>
<evidence type="ECO:0000313" key="1">
    <source>
        <dbReference type="EMBL" id="EDR03334.1"/>
    </source>
</evidence>
<protein>
    <submittedName>
        <fullName evidence="1">Predicted protein</fullName>
    </submittedName>
</protein>
<organism evidence="2">
    <name type="scientific">Laccaria bicolor (strain S238N-H82 / ATCC MYA-4686)</name>
    <name type="common">Bicoloured deceiver</name>
    <name type="synonym">Laccaria laccata var. bicolor</name>
    <dbReference type="NCBI Taxonomy" id="486041"/>
    <lineage>
        <taxon>Eukaryota</taxon>
        <taxon>Fungi</taxon>
        <taxon>Dikarya</taxon>
        <taxon>Basidiomycota</taxon>
        <taxon>Agaricomycotina</taxon>
        <taxon>Agaricomycetes</taxon>
        <taxon>Agaricomycetidae</taxon>
        <taxon>Agaricales</taxon>
        <taxon>Agaricineae</taxon>
        <taxon>Hydnangiaceae</taxon>
        <taxon>Laccaria</taxon>
    </lineage>
</organism>
<keyword evidence="2" id="KW-1185">Reference proteome</keyword>
<reference evidence="1 2" key="1">
    <citation type="journal article" date="2008" name="Nature">
        <title>The genome of Laccaria bicolor provides insights into mycorrhizal symbiosis.</title>
        <authorList>
            <person name="Martin F."/>
            <person name="Aerts A."/>
            <person name="Ahren D."/>
            <person name="Brun A."/>
            <person name="Danchin E.G.J."/>
            <person name="Duchaussoy F."/>
            <person name="Gibon J."/>
            <person name="Kohler A."/>
            <person name="Lindquist E."/>
            <person name="Pereda V."/>
            <person name="Salamov A."/>
            <person name="Shapiro H.J."/>
            <person name="Wuyts J."/>
            <person name="Blaudez D."/>
            <person name="Buee M."/>
            <person name="Brokstein P."/>
            <person name="Canbaeck B."/>
            <person name="Cohen D."/>
            <person name="Courty P.E."/>
            <person name="Coutinho P.M."/>
            <person name="Delaruelle C."/>
            <person name="Detter J.C."/>
            <person name="Deveau A."/>
            <person name="DiFazio S."/>
            <person name="Duplessis S."/>
            <person name="Fraissinet-Tachet L."/>
            <person name="Lucic E."/>
            <person name="Frey-Klett P."/>
            <person name="Fourrey C."/>
            <person name="Feussner I."/>
            <person name="Gay G."/>
            <person name="Grimwood J."/>
            <person name="Hoegger P.J."/>
            <person name="Jain P."/>
            <person name="Kilaru S."/>
            <person name="Labbe J."/>
            <person name="Lin Y.C."/>
            <person name="Legue V."/>
            <person name="Le Tacon F."/>
            <person name="Marmeisse R."/>
            <person name="Melayah D."/>
            <person name="Montanini B."/>
            <person name="Muratet M."/>
            <person name="Nehls U."/>
            <person name="Niculita-Hirzel H."/>
            <person name="Oudot-Le Secq M.P."/>
            <person name="Peter M."/>
            <person name="Quesneville H."/>
            <person name="Rajashekar B."/>
            <person name="Reich M."/>
            <person name="Rouhier N."/>
            <person name="Schmutz J."/>
            <person name="Yin T."/>
            <person name="Chalot M."/>
            <person name="Henrissat B."/>
            <person name="Kuees U."/>
            <person name="Lucas S."/>
            <person name="Van de Peer Y."/>
            <person name="Podila G.K."/>
            <person name="Polle A."/>
            <person name="Pukkila P.J."/>
            <person name="Richardson P.M."/>
            <person name="Rouze P."/>
            <person name="Sanders I.R."/>
            <person name="Stajich J.E."/>
            <person name="Tunlid A."/>
            <person name="Tuskan G."/>
            <person name="Grigoriev I.V."/>
        </authorList>
    </citation>
    <scope>NUCLEOTIDE SEQUENCE [LARGE SCALE GENOMIC DNA]</scope>
    <source>
        <strain evidence="2">S238N-H82 / ATCC MYA-4686</strain>
    </source>
</reference>
<dbReference type="InParanoid" id="B0DQ72"/>
<name>B0DQ72_LACBS</name>
<dbReference type="KEGG" id="lbc:LACBIDRAFT_307459"/>
<dbReference type="HOGENOM" id="CLU_2277970_0_0_1"/>
<dbReference type="Proteomes" id="UP000001194">
    <property type="component" value="Unassembled WGS sequence"/>
</dbReference>